<comment type="subcellular location">
    <subcellularLocation>
        <location evidence="1">Cell membrane</location>
        <topology evidence="1">Multi-pass membrane protein</topology>
    </subcellularLocation>
</comment>
<evidence type="ECO:0000256" key="5">
    <source>
        <dbReference type="ARBA" id="ARBA00023136"/>
    </source>
</evidence>
<protein>
    <submittedName>
        <fullName evidence="9">ABC transporter permease</fullName>
    </submittedName>
</protein>
<feature type="domain" description="ABC3 transporter permease C-terminal" evidence="8">
    <location>
        <begin position="269"/>
        <end position="388"/>
    </location>
</feature>
<feature type="transmembrane region" description="Helical" evidence="7">
    <location>
        <begin position="409"/>
        <end position="428"/>
    </location>
</feature>
<evidence type="ECO:0000259" key="8">
    <source>
        <dbReference type="Pfam" id="PF02687"/>
    </source>
</evidence>
<keyword evidence="2" id="KW-1003">Cell membrane</keyword>
<feature type="transmembrane region" description="Helical" evidence="7">
    <location>
        <begin position="486"/>
        <end position="506"/>
    </location>
</feature>
<dbReference type="RefSeq" id="WP_097941836.1">
    <property type="nucleotide sequence ID" value="NZ_BLKS01000001.1"/>
</dbReference>
<feature type="transmembrane region" description="Helical" evidence="7">
    <location>
        <begin position="434"/>
        <end position="457"/>
    </location>
</feature>
<feature type="transmembrane region" description="Helical" evidence="7">
    <location>
        <begin position="771"/>
        <end position="799"/>
    </location>
</feature>
<dbReference type="PANTHER" id="PTHR30572:SF4">
    <property type="entry name" value="ABC TRANSPORTER PERMEASE YTRF"/>
    <property type="match status" value="1"/>
</dbReference>
<accession>A0A2A7MWW3</accession>
<feature type="transmembrane region" description="Helical" evidence="7">
    <location>
        <begin position="358"/>
        <end position="379"/>
    </location>
</feature>
<evidence type="ECO:0000256" key="6">
    <source>
        <dbReference type="ARBA" id="ARBA00038076"/>
    </source>
</evidence>
<evidence type="ECO:0000313" key="9">
    <source>
        <dbReference type="EMBL" id="PEG36029.1"/>
    </source>
</evidence>
<evidence type="ECO:0000256" key="3">
    <source>
        <dbReference type="ARBA" id="ARBA00022692"/>
    </source>
</evidence>
<name>A0A2A7MWW3_MYCAG</name>
<evidence type="ECO:0000256" key="2">
    <source>
        <dbReference type="ARBA" id="ARBA00022475"/>
    </source>
</evidence>
<dbReference type="InterPro" id="IPR050250">
    <property type="entry name" value="Macrolide_Exporter_MacB"/>
</dbReference>
<evidence type="ECO:0000313" key="10">
    <source>
        <dbReference type="Proteomes" id="UP000220914"/>
    </source>
</evidence>
<keyword evidence="10" id="KW-1185">Reference proteome</keyword>
<evidence type="ECO:0000256" key="1">
    <source>
        <dbReference type="ARBA" id="ARBA00004651"/>
    </source>
</evidence>
<feature type="transmembrane region" description="Helical" evidence="7">
    <location>
        <begin position="728"/>
        <end position="750"/>
    </location>
</feature>
<feature type="transmembrane region" description="Helical" evidence="7">
    <location>
        <begin position="28"/>
        <end position="47"/>
    </location>
</feature>
<feature type="transmembrane region" description="Helical" evidence="7">
    <location>
        <begin position="267"/>
        <end position="288"/>
    </location>
</feature>
<feature type="transmembrane region" description="Helical" evidence="7">
    <location>
        <begin position="308"/>
        <end position="338"/>
    </location>
</feature>
<dbReference type="EMBL" id="PDCP01000038">
    <property type="protein sequence ID" value="PEG36029.1"/>
    <property type="molecule type" value="Genomic_DNA"/>
</dbReference>
<reference evidence="9 10" key="1">
    <citation type="submission" date="2017-10" db="EMBL/GenBank/DDBJ databases">
        <title>The new phylogeny of genus Mycobacterium.</title>
        <authorList>
            <person name="Tortoli E."/>
            <person name="Trovato A."/>
            <person name="Cirillo D.M."/>
        </authorList>
    </citation>
    <scope>NUCLEOTIDE SEQUENCE [LARGE SCALE GENOMIC DNA]</scope>
    <source>
        <strain evidence="9 10">CCUG37673</strain>
    </source>
</reference>
<comment type="caution">
    <text evidence="9">The sequence shown here is derived from an EMBL/GenBank/DDBJ whole genome shotgun (WGS) entry which is preliminary data.</text>
</comment>
<keyword evidence="4 7" id="KW-1133">Transmembrane helix</keyword>
<dbReference type="InterPro" id="IPR003838">
    <property type="entry name" value="ABC3_permease_C"/>
</dbReference>
<dbReference type="Pfam" id="PF02687">
    <property type="entry name" value="FtsX"/>
    <property type="match status" value="2"/>
</dbReference>
<evidence type="ECO:0000256" key="4">
    <source>
        <dbReference type="ARBA" id="ARBA00022989"/>
    </source>
</evidence>
<comment type="similarity">
    <text evidence="6">Belongs to the ABC-4 integral membrane protein family.</text>
</comment>
<gene>
    <name evidence="9" type="ORF">CQY20_20040</name>
</gene>
<proteinExistence type="inferred from homology"/>
<evidence type="ECO:0000256" key="7">
    <source>
        <dbReference type="SAM" id="Phobius"/>
    </source>
</evidence>
<dbReference type="AlphaFoldDB" id="A0A2A7MWW3"/>
<keyword evidence="3 7" id="KW-0812">Transmembrane</keyword>
<organism evidence="9 10">
    <name type="scientific">Mycolicibacterium agri</name>
    <name type="common">Mycobacterium agri</name>
    <dbReference type="NCBI Taxonomy" id="36811"/>
    <lineage>
        <taxon>Bacteria</taxon>
        <taxon>Bacillati</taxon>
        <taxon>Actinomycetota</taxon>
        <taxon>Actinomycetes</taxon>
        <taxon>Mycobacteriales</taxon>
        <taxon>Mycobacteriaceae</taxon>
        <taxon>Mycolicibacterium</taxon>
    </lineage>
</organism>
<feature type="domain" description="ABC3 transporter permease C-terminal" evidence="8">
    <location>
        <begin position="728"/>
        <end position="846"/>
    </location>
</feature>
<dbReference type="GO" id="GO:0005886">
    <property type="term" value="C:plasma membrane"/>
    <property type="evidence" value="ECO:0007669"/>
    <property type="project" value="UniProtKB-SubCell"/>
</dbReference>
<dbReference type="Proteomes" id="UP000220914">
    <property type="component" value="Unassembled WGS sequence"/>
</dbReference>
<feature type="transmembrane region" description="Helical" evidence="7">
    <location>
        <begin position="819"/>
        <end position="840"/>
    </location>
</feature>
<dbReference type="PANTHER" id="PTHR30572">
    <property type="entry name" value="MEMBRANE COMPONENT OF TRANSPORTER-RELATED"/>
    <property type="match status" value="1"/>
</dbReference>
<keyword evidence="5 7" id="KW-0472">Membrane</keyword>
<dbReference type="GO" id="GO:0022857">
    <property type="term" value="F:transmembrane transporter activity"/>
    <property type="evidence" value="ECO:0007669"/>
    <property type="project" value="TreeGrafter"/>
</dbReference>
<dbReference type="OrthoDB" id="3223244at2"/>
<sequence length="854" mass="88924">MMHRLRAGWLTFRRIHLAALIADWRRTLLSIVGVALGVTVVLGTFILKSELSRPFDAFGPALTHAADKGVIEVSPVVSARLPNATVDRLRAEVPEAQAVIPIVAALTPVNVADGTHGFFLLGGSCQIELLVGPFDCERRARGEKPADGPGVPLQIPAVIAERHRLQLGDEVRIPGLPNGSAHVGWTFPEFDRVEGINDGYVLLAPSVDVAARMLSTTGYATAAFVLPKPGVDIGSDVDSVIAGVATAGPPRPHLPAIFEGGVQNLNLGALAGIIIGVLIAVNTLLLAVEDRRAVMGTIGAIGAKPRSLFGGMLAEGALVGLVGGLLGVPTGFLLGAYLVDNFGKSMLAGSGGAIAASFTPNLIGIGAIAGIVCGVLAMAGPATRLVRDGPLASMATAGGVQRTRTIPTWPLIVGIILQATSVVVLRIFEGGSLPLGVGINGMTVGLFGLVLVAAWIAPRAGGVLIDLFTVARPAVGRLLGADFRRYTLLFAFSAALLAEGTSFAIGSHSMQLLGTSQIAAQKADRLPSSLLITAQSVLDQRDGRISDAAFELVSAAAPGRDVSQRWRSMIVSSGTLSRLVFGVTPGDRYGQGLFTPTGDGDAFWQGLRDGEVGLSEIAANRLGAAAGDTVELPTVDGPKRYRVAGTFQPRMVNDSAVGDIVLASTTLARNDWAAVRDQVAVAFASAADATAHRDDFANLGADLLVYDDDQWRSEASQGITRFLRPLTMAGYIVMVAAGLSVMNVFVLGLVQRKRERAALRAIGMTSGQEQAVIVANAGLLGALAAALAVLGGIGLTYLWSLGSPVYYGIKIEWGVMQPSLRMGLAVLFVLILAATAYPVIHARKLETVDVLRTV</sequence>